<dbReference type="KEGG" id="aji:C0Z10_07950"/>
<organism evidence="1 2">
    <name type="scientific">Acidipropionibacterium jensenii</name>
    <dbReference type="NCBI Taxonomy" id="1749"/>
    <lineage>
        <taxon>Bacteria</taxon>
        <taxon>Bacillati</taxon>
        <taxon>Actinomycetota</taxon>
        <taxon>Actinomycetes</taxon>
        <taxon>Propionibacteriales</taxon>
        <taxon>Propionibacteriaceae</taxon>
        <taxon>Acidipropionibacterium</taxon>
    </lineage>
</organism>
<accession>A0A3T0S3G6</accession>
<name>A0A3T0S3G6_9ACTN</name>
<proteinExistence type="predicted"/>
<dbReference type="Proteomes" id="UP000285875">
    <property type="component" value="Chromosome"/>
</dbReference>
<reference evidence="2" key="1">
    <citation type="submission" date="2017-12" db="EMBL/GenBank/DDBJ databases">
        <title>Whole genome sequencing of Acidipropionibacterium jensenii strains JS279 and JS280.</title>
        <authorList>
            <person name="Deptula P."/>
            <person name="Laine P."/>
            <person name="Smolander O.-P."/>
            <person name="Paulin L."/>
            <person name="Auvinen P."/>
            <person name="Varmanen P."/>
        </authorList>
    </citation>
    <scope>NUCLEOTIDE SEQUENCE [LARGE SCALE GENOMIC DNA]</scope>
    <source>
        <strain evidence="2">JS280</strain>
    </source>
</reference>
<evidence type="ECO:0000313" key="1">
    <source>
        <dbReference type="EMBL" id="AZZ40788.1"/>
    </source>
</evidence>
<gene>
    <name evidence="1" type="ORF">C0Z10_07950</name>
</gene>
<dbReference type="Pfam" id="PF12787">
    <property type="entry name" value="EcsC"/>
    <property type="match status" value="1"/>
</dbReference>
<sequence>MADPSEYELAAWNSIQKSNEHPLARVLSKVSQRVSTGAGDLSRNSKEFLAKHPRVQSVVKNGQEKTAKGGEFVSSKARTFADSIPDWGDAAWYSIRRTTSRVSRIGLSPNQVVAKHQKQGHPVVKLSDLHRLDLEQVDAVHGKAINWYYSAIAAVSGSGAGFAISGGQLTTAVSAGAAAAPGGAVVAGAFLGDAAAVLGLASRAVGHISLLYGYDPEEPVEKLFVMSVVNAGTAGSAAAKSAAMRDVSRLTQALIRGKSWKVLNDSVISQVARQFGKEFSIRLTKQGLGKVVPAVGIVLGGTFNWTALESVVDSADTAYRRRFLLDKYPQLDKVDDVPVDVSPSATDDSDEEISVFSTLEEAGIVDFETEVVDGE</sequence>
<dbReference type="PANTHER" id="PTHR41260">
    <property type="entry name" value="PROTEIN ECSC"/>
    <property type="match status" value="1"/>
</dbReference>
<dbReference type="InterPro" id="IPR024787">
    <property type="entry name" value="EcsC"/>
</dbReference>
<dbReference type="AlphaFoldDB" id="A0A3T0S3G6"/>
<dbReference type="EMBL" id="CP025570">
    <property type="protein sequence ID" value="AZZ40788.1"/>
    <property type="molecule type" value="Genomic_DNA"/>
</dbReference>
<dbReference type="PANTHER" id="PTHR41260:SF1">
    <property type="entry name" value="PROTEIN ECSC"/>
    <property type="match status" value="1"/>
</dbReference>
<dbReference type="RefSeq" id="WP_097799878.1">
    <property type="nucleotide sequence ID" value="NZ_CP025570.1"/>
</dbReference>
<protein>
    <submittedName>
        <fullName evidence="1">Serine/arginine repetitive matrix protein 2</fullName>
    </submittedName>
</protein>
<evidence type="ECO:0000313" key="2">
    <source>
        <dbReference type="Proteomes" id="UP000285875"/>
    </source>
</evidence>